<evidence type="ECO:0000313" key="3">
    <source>
        <dbReference type="Proteomes" id="UP000316473"/>
    </source>
</evidence>
<dbReference type="InterPro" id="IPR050344">
    <property type="entry name" value="Peptidase_M1_aminopeptidases"/>
</dbReference>
<name>A0A4Y1YJ05_9PROT</name>
<reference evidence="2 3" key="1">
    <citation type="submission" date="2019-06" db="EMBL/GenBank/DDBJ databases">
        <title>Nitrosomonas stercoris KYUHI-S whole genome shotgun sequence.</title>
        <authorList>
            <person name="Nakagawa T."/>
            <person name="Tsuchiya Y."/>
            <person name="Takahashi R."/>
        </authorList>
    </citation>
    <scope>NUCLEOTIDE SEQUENCE [LARGE SCALE GENOMIC DNA]</scope>
    <source>
        <strain evidence="2 3">KYUHI-S</strain>
    </source>
</reference>
<dbReference type="GO" id="GO:0005615">
    <property type="term" value="C:extracellular space"/>
    <property type="evidence" value="ECO:0007669"/>
    <property type="project" value="TreeGrafter"/>
</dbReference>
<dbReference type="Gene3D" id="1.10.390.10">
    <property type="entry name" value="Neutral Protease Domain 2"/>
    <property type="match status" value="1"/>
</dbReference>
<dbReference type="GO" id="GO:0005737">
    <property type="term" value="C:cytoplasm"/>
    <property type="evidence" value="ECO:0007669"/>
    <property type="project" value="TreeGrafter"/>
</dbReference>
<dbReference type="GO" id="GO:0042277">
    <property type="term" value="F:peptide binding"/>
    <property type="evidence" value="ECO:0007669"/>
    <property type="project" value="TreeGrafter"/>
</dbReference>
<dbReference type="GO" id="GO:0070006">
    <property type="term" value="F:metalloaminopeptidase activity"/>
    <property type="evidence" value="ECO:0007669"/>
    <property type="project" value="TreeGrafter"/>
</dbReference>
<keyword evidence="3" id="KW-1185">Reference proteome</keyword>
<dbReference type="PANTHER" id="PTHR11533:SF174">
    <property type="entry name" value="PUROMYCIN-SENSITIVE AMINOPEPTIDASE-RELATED"/>
    <property type="match status" value="1"/>
</dbReference>
<dbReference type="PANTHER" id="PTHR11533">
    <property type="entry name" value="PROTEASE M1 ZINC METALLOPROTEASE"/>
    <property type="match status" value="1"/>
</dbReference>
<dbReference type="GO" id="GO:0043171">
    <property type="term" value="P:peptide catabolic process"/>
    <property type="evidence" value="ECO:0007669"/>
    <property type="project" value="TreeGrafter"/>
</dbReference>
<dbReference type="Proteomes" id="UP000316473">
    <property type="component" value="Chromosome"/>
</dbReference>
<feature type="domain" description="Peptidase M1 membrane alanine aminopeptidase" evidence="1">
    <location>
        <begin position="303"/>
        <end position="441"/>
    </location>
</feature>
<dbReference type="EMBL" id="AP019755">
    <property type="protein sequence ID" value="BBL33798.1"/>
    <property type="molecule type" value="Genomic_DNA"/>
</dbReference>
<dbReference type="InterPro" id="IPR014782">
    <property type="entry name" value="Peptidase_M1_dom"/>
</dbReference>
<dbReference type="GO" id="GO:0016020">
    <property type="term" value="C:membrane"/>
    <property type="evidence" value="ECO:0007669"/>
    <property type="project" value="TreeGrafter"/>
</dbReference>
<dbReference type="GO" id="GO:0008270">
    <property type="term" value="F:zinc ion binding"/>
    <property type="evidence" value="ECO:0007669"/>
    <property type="project" value="InterPro"/>
</dbReference>
<dbReference type="Pfam" id="PF01433">
    <property type="entry name" value="Peptidase_M1"/>
    <property type="match status" value="1"/>
</dbReference>
<evidence type="ECO:0000259" key="1">
    <source>
        <dbReference type="Pfam" id="PF01433"/>
    </source>
</evidence>
<sequence>MAYTFRFIPYFLVLIGVFCSAVALASEQPLHHQLKVKLLPATSEIQVEDRIHIPEHMLSQTTATRLEFSLHAALSVAVNKSDANVTQLTDPMANHARLVPLKRYAVTLPVGQTSFLLTYNGQIHHAVRDPSLEYARSFSYSPGLIAEEGVFLASSTAWYPRFAEDMVSFHLDVRLPAGWDGVSQGKLLQEQSTATIRHIVWEEKHPQDDIYLVAGRYQRYQQTTGPVAAYVYLRSADEALAQQYLDATERYIAMYNQLIGPYPYAKFALVENFWETGYGMPSFTLLGPRVVRFPFILHTSYPHEILHNYWGNGVFVDYRKGNWSEGLTAYLADHLVSEREGKGVEYRRDVLQKYRDFVDKEKDFPISQFTSRHSPSTEAIGYGKTMMMFHMLRQTLGDEEFTQVLRAFYQQYQFQQATFDDLLITFNAQADQDFSTFFQQWVYQSGAPNLVLESAQATPKEQGYQLTAVIKQTQSGAPYLLNVPIAVHLAEESAARQMQIKIDQAIHQITMDFPTRPVQIDIDPQFDVFRRLDSREIPSALSQGFGAENPLLILPTDVSEELMQAYQTLATYWQKTQTGSLEVVRDDQLQSLPANRTIWILGWQNKFSQQLMNSLAEQGVAKTAEGLQLNGEHWQQNKHAVVLTARQPADPDQTLLWVAADQSAAITALARKLPHYRKYSYLVFEGNELNNVHKGQWSITHSPLTQRITQTDDTDFISDHVGTLSPRRALAK</sequence>
<evidence type="ECO:0000313" key="2">
    <source>
        <dbReference type="EMBL" id="BBL33798.1"/>
    </source>
</evidence>
<gene>
    <name evidence="2" type="ORF">Nstercoris_00022</name>
</gene>
<accession>A0A4Y1YJ05</accession>
<dbReference type="InterPro" id="IPR027268">
    <property type="entry name" value="Peptidase_M4/M1_CTD_sf"/>
</dbReference>
<dbReference type="KEGG" id="nst:Nstercoris_00022"/>
<proteinExistence type="predicted"/>
<organism evidence="2 3">
    <name type="scientific">Nitrosomonas stercoris</name>
    <dbReference type="NCBI Taxonomy" id="1444684"/>
    <lineage>
        <taxon>Bacteria</taxon>
        <taxon>Pseudomonadati</taxon>
        <taxon>Pseudomonadota</taxon>
        <taxon>Betaproteobacteria</taxon>
        <taxon>Nitrosomonadales</taxon>
        <taxon>Nitrosomonadaceae</taxon>
        <taxon>Nitrosomonas</taxon>
    </lineage>
</organism>
<protein>
    <recommendedName>
        <fullName evidence="1">Peptidase M1 membrane alanine aminopeptidase domain-containing protein</fullName>
    </recommendedName>
</protein>
<dbReference type="SUPFAM" id="SSF55486">
    <property type="entry name" value="Metalloproteases ('zincins'), catalytic domain"/>
    <property type="match status" value="1"/>
</dbReference>
<dbReference type="AlphaFoldDB" id="A0A4Y1YJ05"/>